<dbReference type="KEGG" id="fro:AALO17_15130"/>
<dbReference type="RefSeq" id="WP_145907584.1">
    <property type="nucleotide sequence ID" value="NZ_CP011391.1"/>
</dbReference>
<dbReference type="STRING" id="1702221.AALO17_15130"/>
<evidence type="ECO:0000313" key="1">
    <source>
        <dbReference type="EMBL" id="AMK54647.1"/>
    </source>
</evidence>
<protein>
    <recommendedName>
        <fullName evidence="3">DUF669 domain-containing protein</fullName>
    </recommendedName>
</protein>
<accession>A0A140DVH0</accession>
<dbReference type="EMBL" id="CP011391">
    <property type="protein sequence ID" value="AMK54647.1"/>
    <property type="molecule type" value="Genomic_DNA"/>
</dbReference>
<evidence type="ECO:0008006" key="3">
    <source>
        <dbReference type="Google" id="ProtNLM"/>
    </source>
</evidence>
<proteinExistence type="predicted"/>
<dbReference type="AlphaFoldDB" id="A0A140DVH0"/>
<gene>
    <name evidence="1" type="ORF">AALO17_15130</name>
</gene>
<evidence type="ECO:0000313" key="2">
    <source>
        <dbReference type="Proteomes" id="UP000069771"/>
    </source>
</evidence>
<name>A0A140DVH0_9FIRM</name>
<reference evidence="1 2" key="1">
    <citation type="journal article" date="2016" name="Gut Pathog.">
        <title>Whole genome sequencing of "Faecalibaculum rodentium" ALO17, isolated from C57BL/6J laboratory mouse feces.</title>
        <authorList>
            <person name="Lim S."/>
            <person name="Chang D.H."/>
            <person name="Ahn S."/>
            <person name="Kim B.C."/>
        </authorList>
    </citation>
    <scope>NUCLEOTIDE SEQUENCE [LARGE SCALE GENOMIC DNA]</scope>
    <source>
        <strain evidence="1 2">Alo17</strain>
    </source>
</reference>
<dbReference type="Proteomes" id="UP000069771">
    <property type="component" value="Chromosome"/>
</dbReference>
<sequence>MDDNFFKWDDTVTADAQEFVTLMPGKYTGKVTKIEKQRCESGGKMNGCPLAKVTLEVEYNGGKAYVSDNLFLARNLEWKIAQYLHAFGLKEKGEPVRADRILDSMGKSCTITVFCQSGKDENYKTYTPEEVEYNLKHGIDVFCKIKSYEPLSETVNASASDDSEFGF</sequence>
<organism evidence="1 2">
    <name type="scientific">Faecalibaculum rodentium</name>
    <dbReference type="NCBI Taxonomy" id="1702221"/>
    <lineage>
        <taxon>Bacteria</taxon>
        <taxon>Bacillati</taxon>
        <taxon>Bacillota</taxon>
        <taxon>Erysipelotrichia</taxon>
        <taxon>Erysipelotrichales</taxon>
        <taxon>Erysipelotrichaceae</taxon>
        <taxon>Faecalibaculum</taxon>
    </lineage>
</organism>
<dbReference type="Pfam" id="PF05037">
    <property type="entry name" value="DUF669"/>
    <property type="match status" value="1"/>
</dbReference>
<keyword evidence="2" id="KW-1185">Reference proteome</keyword>
<dbReference type="GeneID" id="78478209"/>
<dbReference type="OrthoDB" id="1645191at2"/>
<dbReference type="InterPro" id="IPR007731">
    <property type="entry name" value="DUF669"/>
</dbReference>